<dbReference type="STRING" id="5353.A0A1Q3EQ06"/>
<dbReference type="Pfam" id="PF07287">
    <property type="entry name" value="AtuA"/>
    <property type="match status" value="1"/>
</dbReference>
<evidence type="ECO:0000313" key="3">
    <source>
        <dbReference type="Proteomes" id="UP000188533"/>
    </source>
</evidence>
<reference evidence="2 3" key="1">
    <citation type="submission" date="2016-08" db="EMBL/GenBank/DDBJ databases">
        <authorList>
            <consortium name="Lentinula edodes genome sequencing consortium"/>
            <person name="Sakamoto Y."/>
            <person name="Nakade K."/>
            <person name="Sato S."/>
            <person name="Yoshida Y."/>
            <person name="Miyazaki K."/>
            <person name="Natsume S."/>
            <person name="Konno N."/>
        </authorList>
    </citation>
    <scope>NUCLEOTIDE SEQUENCE [LARGE SCALE GENOMIC DNA]</scope>
    <source>
        <strain evidence="2 3">NBRC 111202</strain>
    </source>
</reference>
<organism evidence="2 3">
    <name type="scientific">Lentinula edodes</name>
    <name type="common">Shiitake mushroom</name>
    <name type="synonym">Lentinus edodes</name>
    <dbReference type="NCBI Taxonomy" id="5353"/>
    <lineage>
        <taxon>Eukaryota</taxon>
        <taxon>Fungi</taxon>
        <taxon>Dikarya</taxon>
        <taxon>Basidiomycota</taxon>
        <taxon>Agaricomycotina</taxon>
        <taxon>Agaricomycetes</taxon>
        <taxon>Agaricomycetidae</taxon>
        <taxon>Agaricales</taxon>
        <taxon>Marasmiineae</taxon>
        <taxon>Omphalotaceae</taxon>
        <taxon>Lentinula</taxon>
    </lineage>
</organism>
<gene>
    <name evidence="2" type="ORF">LENED_011410</name>
</gene>
<dbReference type="AlphaFoldDB" id="A0A1Q3EQ06"/>
<comment type="caution">
    <text evidence="2">The sequence shown here is derived from an EMBL/GenBank/DDBJ whole genome shotgun (WGS) entry which is preliminary data.</text>
</comment>
<dbReference type="InterPro" id="IPR000719">
    <property type="entry name" value="Prot_kinase_dom"/>
</dbReference>
<name>A0A1Q3EQ06_LENED</name>
<accession>A0A1Q3EQ06</accession>
<dbReference type="Pfam" id="PF23544">
    <property type="entry name" value="AtuA_ferredoxin"/>
    <property type="match status" value="1"/>
</dbReference>
<dbReference type="GO" id="GO:0005524">
    <property type="term" value="F:ATP binding"/>
    <property type="evidence" value="ECO:0007669"/>
    <property type="project" value="InterPro"/>
</dbReference>
<dbReference type="PANTHER" id="PTHR47585:SF1">
    <property type="entry name" value="DUF1446 DOMAIN-CONTAINING PROTEIN"/>
    <property type="match status" value="1"/>
</dbReference>
<evidence type="ECO:0000313" key="2">
    <source>
        <dbReference type="EMBL" id="GAW09265.1"/>
    </source>
</evidence>
<protein>
    <submittedName>
        <fullName evidence="2">Duf1446 domain containing protein</fullName>
    </submittedName>
</protein>
<dbReference type="PROSITE" id="PS50011">
    <property type="entry name" value="PROTEIN_KINASE_DOM"/>
    <property type="match status" value="1"/>
</dbReference>
<feature type="domain" description="Protein kinase" evidence="1">
    <location>
        <begin position="699"/>
        <end position="1000"/>
    </location>
</feature>
<sequence length="1000" mass="110412">MGDTTSTRRPIRIGNSSGAIGDGPDQLYRLATEGPIDAIFSDYLAEVNIPWRALEMIDNPELGYEQSPLIQLQWENAAEEIVNRGIKWVHDGGALNPRGLYEEIKRILDAKGLLGQTKLAWVEGDNVLDTVKANLADIHGAAKIYSHLDIPGQTLNDAFKDGDVGQILSANAYVGLRGILAALEDGAQIIVCGRVCDASPVMALGAWWHGWSLTDWDQLAGSLVAGHITECGPYTTGGNFCDFCNLFSDPGSPEAKFYDLGYPIVELADDGSCMITQHPGSNGGVTVDTVTAQLVYEIQGPKYLNPDVVAHLENVRVETVPGEKNKVRVWGITGSPPPPTTKLAVCSLGGYQAEMTLFAVGLNIKEKYESWKMQVMRKTDPSKFSKIAIDLYGYGLHSLPASEPSASIGPGSQLRYNDPQSQKDCTAMIRHFVQAPTKDVISDFMNLFLTMGMAGYPGLCRSLDFRDGVPKPFIKYFPAIISQQDVTMRVHLDNVGKSDEGRTIDISPIQEEHTELFNGQRSYDPDDKLSLANFGPTRRVPFGTLVLARSGDKGGNANVGFWVRNANSEAWPWLRSLLTIDKLRELLGKDAYPPHDQFQSRPYQITRFEMPYIHAVHFVIFGILEDGEKTSSRFNGMAHSYAIYHILEPLAPLPCRPGILTPPGREYGDSSGFLYAIPVSAQVEEEELKSVGASDLHSPGPGPDLGIGSLATPRHILWPARHDHGDVVIRVLSVGGDGLRSLKILRQVATAPEALIRSNHTLPLFREIVLKDIILGVFPRVTASLTEVFVPNKMRFVAEIDMMEIFTQCLEALDFLHQNLIAHLNVTFDNFLIDFPPLSHLQKRPLTGSPRVFITNFDRAVSFLPSTPAAERFCLGVHLFAYQPPEEEQESTKDTFLARKRALESVTESKEQSKKRPLTSKAPEIVDSRHRFSPFPVDCWQFASSVLTLESEFTEDGSDSGFILIEPVHELFRTMASDDPTCRPSAFDALIGLQHILYPS</sequence>
<dbReference type="Proteomes" id="UP000188533">
    <property type="component" value="Unassembled WGS sequence"/>
</dbReference>
<proteinExistence type="predicted"/>
<evidence type="ECO:0000259" key="1">
    <source>
        <dbReference type="PROSITE" id="PS50011"/>
    </source>
</evidence>
<dbReference type="SUPFAM" id="SSF56112">
    <property type="entry name" value="Protein kinase-like (PK-like)"/>
    <property type="match status" value="1"/>
</dbReference>
<dbReference type="Gene3D" id="1.10.510.10">
    <property type="entry name" value="Transferase(Phosphotransferase) domain 1"/>
    <property type="match status" value="1"/>
</dbReference>
<dbReference type="PANTHER" id="PTHR47585">
    <property type="match status" value="1"/>
</dbReference>
<dbReference type="InterPro" id="IPR010839">
    <property type="entry name" value="AtuA_N"/>
</dbReference>
<dbReference type="EMBL" id="BDGU01001052">
    <property type="protein sequence ID" value="GAW09265.1"/>
    <property type="molecule type" value="Genomic_DNA"/>
</dbReference>
<keyword evidence="3" id="KW-1185">Reference proteome</keyword>
<dbReference type="InterPro" id="IPR011009">
    <property type="entry name" value="Kinase-like_dom_sf"/>
</dbReference>
<reference evidence="2 3" key="2">
    <citation type="submission" date="2017-02" db="EMBL/GenBank/DDBJ databases">
        <title>A genome survey and senescence transcriptome analysis in Lentinula edodes.</title>
        <authorList>
            <person name="Sakamoto Y."/>
            <person name="Nakade K."/>
            <person name="Sato S."/>
            <person name="Yoshida Y."/>
            <person name="Miyazaki K."/>
            <person name="Natsume S."/>
            <person name="Konno N."/>
        </authorList>
    </citation>
    <scope>NUCLEOTIDE SEQUENCE [LARGE SCALE GENOMIC DNA]</scope>
    <source>
        <strain evidence="2 3">NBRC 111202</strain>
    </source>
</reference>
<dbReference type="InterPro" id="IPR056362">
    <property type="entry name" value="AtuA-like_ferredoxin_dom"/>
</dbReference>
<dbReference type="GO" id="GO:0004672">
    <property type="term" value="F:protein kinase activity"/>
    <property type="evidence" value="ECO:0007669"/>
    <property type="project" value="InterPro"/>
</dbReference>